<sequence>MEKAMVSEENKSTWADSDTEESSSGTSSSSESEDEVQCLMADDTDEVFSFSNLEFT</sequence>
<reference evidence="2 3" key="1">
    <citation type="journal article" date="2015" name="Proc. Natl. Acad. Sci. U.S.A.">
        <title>The resurrection genome of Boea hygrometrica: A blueprint for survival of dehydration.</title>
        <authorList>
            <person name="Xiao L."/>
            <person name="Yang G."/>
            <person name="Zhang L."/>
            <person name="Yang X."/>
            <person name="Zhao S."/>
            <person name="Ji Z."/>
            <person name="Zhou Q."/>
            <person name="Hu M."/>
            <person name="Wang Y."/>
            <person name="Chen M."/>
            <person name="Xu Y."/>
            <person name="Jin H."/>
            <person name="Xiao X."/>
            <person name="Hu G."/>
            <person name="Bao F."/>
            <person name="Hu Y."/>
            <person name="Wan P."/>
            <person name="Li L."/>
            <person name="Deng X."/>
            <person name="Kuang T."/>
            <person name="Xiang C."/>
            <person name="Zhu J.K."/>
            <person name="Oliver M.J."/>
            <person name="He Y."/>
        </authorList>
    </citation>
    <scope>NUCLEOTIDE SEQUENCE [LARGE SCALE GENOMIC DNA]</scope>
    <source>
        <strain evidence="3">cv. XS01</strain>
    </source>
</reference>
<proteinExistence type="predicted"/>
<dbReference type="AlphaFoldDB" id="A0A2Z7CDS9"/>
<dbReference type="EMBL" id="KQ997552">
    <property type="protein sequence ID" value="KZV43997.1"/>
    <property type="molecule type" value="Genomic_DNA"/>
</dbReference>
<organism evidence="2 3">
    <name type="scientific">Dorcoceras hygrometricum</name>
    <dbReference type="NCBI Taxonomy" id="472368"/>
    <lineage>
        <taxon>Eukaryota</taxon>
        <taxon>Viridiplantae</taxon>
        <taxon>Streptophyta</taxon>
        <taxon>Embryophyta</taxon>
        <taxon>Tracheophyta</taxon>
        <taxon>Spermatophyta</taxon>
        <taxon>Magnoliopsida</taxon>
        <taxon>eudicotyledons</taxon>
        <taxon>Gunneridae</taxon>
        <taxon>Pentapetalae</taxon>
        <taxon>asterids</taxon>
        <taxon>lamiids</taxon>
        <taxon>Lamiales</taxon>
        <taxon>Gesneriaceae</taxon>
        <taxon>Didymocarpoideae</taxon>
        <taxon>Trichosporeae</taxon>
        <taxon>Loxocarpinae</taxon>
        <taxon>Dorcoceras</taxon>
    </lineage>
</organism>
<feature type="region of interest" description="Disordered" evidence="1">
    <location>
        <begin position="1"/>
        <end position="37"/>
    </location>
</feature>
<name>A0A2Z7CDS9_9LAMI</name>
<evidence type="ECO:0000256" key="1">
    <source>
        <dbReference type="SAM" id="MobiDB-lite"/>
    </source>
</evidence>
<gene>
    <name evidence="2" type="ORF">F511_26513</name>
</gene>
<keyword evidence="3" id="KW-1185">Reference proteome</keyword>
<evidence type="ECO:0000313" key="2">
    <source>
        <dbReference type="EMBL" id="KZV43997.1"/>
    </source>
</evidence>
<accession>A0A2Z7CDS9</accession>
<evidence type="ECO:0000313" key="3">
    <source>
        <dbReference type="Proteomes" id="UP000250235"/>
    </source>
</evidence>
<protein>
    <submittedName>
        <fullName evidence="2">Uncharacterized protein</fullName>
    </submittedName>
</protein>
<dbReference type="Proteomes" id="UP000250235">
    <property type="component" value="Unassembled WGS sequence"/>
</dbReference>
<feature type="compositionally biased region" description="Basic and acidic residues" evidence="1">
    <location>
        <begin position="1"/>
        <end position="11"/>
    </location>
</feature>